<feature type="region of interest" description="Disordered" evidence="1">
    <location>
        <begin position="51"/>
        <end position="82"/>
    </location>
</feature>
<dbReference type="EMBL" id="BRYA01000679">
    <property type="protein sequence ID" value="GMI29394.1"/>
    <property type="molecule type" value="Genomic_DNA"/>
</dbReference>
<dbReference type="PROSITE" id="PS50072">
    <property type="entry name" value="CSA_PPIASE_2"/>
    <property type="match status" value="1"/>
</dbReference>
<dbReference type="Proteomes" id="UP001165065">
    <property type="component" value="Unassembled WGS sequence"/>
</dbReference>
<comment type="caution">
    <text evidence="3">The sequence shown here is derived from an EMBL/GenBank/DDBJ whole genome shotgun (WGS) entry which is preliminary data.</text>
</comment>
<sequence>MLARVVHPSRVLARNCKFNVNRSIGAINSITPAHTENGYALQTTSLGSTLGSVRQMGNKSSRNMRRKGPKNGIRGTRGSRGTGWLTKYREGLGGRHLQGRWNVDVQEMKEWNDTVAAMCDSRTKVFFDLEYEAEEGSEDYGDGTGEGGDDTRKVGRVTVELLDNLLPLSTGNFIARAVEAAGAGGCVERVEKNVGVLFNTRATAPDSRARLTVGKSSDEDDEKEEEALSKELDYMSDILAVKNKDGSVLASSDDASCYRDGEAMLMSWAPSGVVGMVRDTQLGTSATAFLVTTEEGGAKHLQGSGVALGRVVEGLDIVKMLGGEFTMKGRLGKKVRIGAAGVV</sequence>
<evidence type="ECO:0000256" key="1">
    <source>
        <dbReference type="SAM" id="MobiDB-lite"/>
    </source>
</evidence>
<evidence type="ECO:0000259" key="2">
    <source>
        <dbReference type="PROSITE" id="PS50072"/>
    </source>
</evidence>
<evidence type="ECO:0000313" key="3">
    <source>
        <dbReference type="EMBL" id="GMI29394.1"/>
    </source>
</evidence>
<keyword evidence="4" id="KW-1185">Reference proteome</keyword>
<dbReference type="Pfam" id="PF00160">
    <property type="entry name" value="Pro_isomerase"/>
    <property type="match status" value="1"/>
</dbReference>
<dbReference type="InterPro" id="IPR029000">
    <property type="entry name" value="Cyclophilin-like_dom_sf"/>
</dbReference>
<dbReference type="AlphaFoldDB" id="A0A9W7FZJ2"/>
<gene>
    <name evidence="3" type="ORF">TrCOL_g6492</name>
</gene>
<dbReference type="InterPro" id="IPR002130">
    <property type="entry name" value="Cyclophilin-type_PPIase_dom"/>
</dbReference>
<accession>A0A9W7FZJ2</accession>
<dbReference type="SUPFAM" id="SSF50891">
    <property type="entry name" value="Cyclophilin-like"/>
    <property type="match status" value="1"/>
</dbReference>
<reference evidence="4" key="1">
    <citation type="journal article" date="2023" name="Commun. Biol.">
        <title>Genome analysis of Parmales, the sister group of diatoms, reveals the evolutionary specialization of diatoms from phago-mixotrophs to photoautotrophs.</title>
        <authorList>
            <person name="Ban H."/>
            <person name="Sato S."/>
            <person name="Yoshikawa S."/>
            <person name="Yamada K."/>
            <person name="Nakamura Y."/>
            <person name="Ichinomiya M."/>
            <person name="Sato N."/>
            <person name="Blanc-Mathieu R."/>
            <person name="Endo H."/>
            <person name="Kuwata A."/>
            <person name="Ogata H."/>
        </authorList>
    </citation>
    <scope>NUCLEOTIDE SEQUENCE [LARGE SCALE GENOMIC DNA]</scope>
</reference>
<protein>
    <recommendedName>
        <fullName evidence="2">PPIase cyclophilin-type domain-containing protein</fullName>
    </recommendedName>
</protein>
<feature type="domain" description="PPIase cyclophilin-type" evidence="2">
    <location>
        <begin position="152"/>
        <end position="342"/>
    </location>
</feature>
<name>A0A9W7FZJ2_9STRA</name>
<feature type="compositionally biased region" description="Polar residues" evidence="1">
    <location>
        <begin position="51"/>
        <end position="61"/>
    </location>
</feature>
<dbReference type="Gene3D" id="2.40.100.10">
    <property type="entry name" value="Cyclophilin-like"/>
    <property type="match status" value="1"/>
</dbReference>
<evidence type="ECO:0000313" key="4">
    <source>
        <dbReference type="Proteomes" id="UP001165065"/>
    </source>
</evidence>
<organism evidence="3 4">
    <name type="scientific">Triparma columacea</name>
    <dbReference type="NCBI Taxonomy" id="722753"/>
    <lineage>
        <taxon>Eukaryota</taxon>
        <taxon>Sar</taxon>
        <taxon>Stramenopiles</taxon>
        <taxon>Ochrophyta</taxon>
        <taxon>Bolidophyceae</taxon>
        <taxon>Parmales</taxon>
        <taxon>Triparmaceae</taxon>
        <taxon>Triparma</taxon>
    </lineage>
</organism>
<dbReference type="GO" id="GO:0003755">
    <property type="term" value="F:peptidyl-prolyl cis-trans isomerase activity"/>
    <property type="evidence" value="ECO:0007669"/>
    <property type="project" value="InterPro"/>
</dbReference>
<proteinExistence type="predicted"/>
<dbReference type="OrthoDB" id="193499at2759"/>